<feature type="binding site" evidence="4">
    <location>
        <position position="126"/>
    </location>
    <ligand>
        <name>Mn(2+)</name>
        <dbReference type="ChEBI" id="CHEBI:29035"/>
        <label>2</label>
    </ligand>
</feature>
<dbReference type="PROSITE" id="PS51409">
    <property type="entry name" value="ARGINASE_2"/>
    <property type="match status" value="1"/>
</dbReference>
<feature type="binding site" evidence="4">
    <location>
        <position position="203"/>
    </location>
    <ligand>
        <name>Mn(2+)</name>
        <dbReference type="ChEBI" id="CHEBI:29035"/>
        <label>1</label>
    </ligand>
</feature>
<dbReference type="InterPro" id="IPR023696">
    <property type="entry name" value="Ureohydrolase_dom_sf"/>
</dbReference>
<comment type="cofactor">
    <cofactor evidence="4">
        <name>Mn(2+)</name>
        <dbReference type="ChEBI" id="CHEBI:29035"/>
    </cofactor>
    <text evidence="4">Binds 2 manganese ions per subunit.</text>
</comment>
<feature type="binding site" evidence="4">
    <location>
        <position position="128"/>
    </location>
    <ligand>
        <name>Mn(2+)</name>
        <dbReference type="ChEBI" id="CHEBI:29035"/>
        <label>1</label>
    </ligand>
</feature>
<dbReference type="Gene3D" id="3.40.800.10">
    <property type="entry name" value="Ureohydrolase domain"/>
    <property type="match status" value="1"/>
</dbReference>
<organism evidence="6 7">
    <name type="scientific">candidate division WOR-1 bacterium RIFOXYC2_FULL_41_25</name>
    <dbReference type="NCBI Taxonomy" id="1802586"/>
    <lineage>
        <taxon>Bacteria</taxon>
        <taxon>Bacillati</taxon>
        <taxon>Saganbacteria</taxon>
    </lineage>
</organism>
<evidence type="ECO:0000313" key="6">
    <source>
        <dbReference type="EMBL" id="OGC33591.1"/>
    </source>
</evidence>
<dbReference type="InterPro" id="IPR006035">
    <property type="entry name" value="Ureohydrolase"/>
</dbReference>
<evidence type="ECO:0000256" key="1">
    <source>
        <dbReference type="ARBA" id="ARBA00009227"/>
    </source>
</evidence>
<name>A0A1F4TLI6_UNCSA</name>
<dbReference type="SUPFAM" id="SSF52768">
    <property type="entry name" value="Arginase/deacetylase"/>
    <property type="match status" value="1"/>
</dbReference>
<accession>A0A1F4TLI6</accession>
<dbReference type="EMBL" id="MEUI01000031">
    <property type="protein sequence ID" value="OGC33591.1"/>
    <property type="molecule type" value="Genomic_DNA"/>
</dbReference>
<reference evidence="6 7" key="1">
    <citation type="journal article" date="2016" name="Nat. Commun.">
        <title>Thousands of microbial genomes shed light on interconnected biogeochemical processes in an aquifer system.</title>
        <authorList>
            <person name="Anantharaman K."/>
            <person name="Brown C.T."/>
            <person name="Hug L.A."/>
            <person name="Sharon I."/>
            <person name="Castelle C.J."/>
            <person name="Probst A.J."/>
            <person name="Thomas B.C."/>
            <person name="Singh A."/>
            <person name="Wilkins M.J."/>
            <person name="Karaoz U."/>
            <person name="Brodie E.L."/>
            <person name="Williams K.H."/>
            <person name="Hubbard S.S."/>
            <person name="Banfield J.F."/>
        </authorList>
    </citation>
    <scope>NUCLEOTIDE SEQUENCE [LARGE SCALE GENOMIC DNA]</scope>
</reference>
<dbReference type="PROSITE" id="PS01053">
    <property type="entry name" value="ARGINASE_1"/>
    <property type="match status" value="1"/>
</dbReference>
<comment type="caution">
    <text evidence="6">The sequence shown here is derived from an EMBL/GenBank/DDBJ whole genome shotgun (WGS) entry which is preliminary data.</text>
</comment>
<proteinExistence type="inferred from homology"/>
<dbReference type="PANTHER" id="PTHR11358">
    <property type="entry name" value="ARGINASE/AGMATINASE"/>
    <property type="match status" value="1"/>
</dbReference>
<sequence>MAGQTFLEQGSTSTDYRKSRFVVLPVPYEATTTYGKGTKNGPAAIIAASKALEGFDEELLVDVARKEGIYTSEPCNVEGLKCNVEKVLEKEKVPVILGGEHSITAYALEPFAKKYKNLSVLQLDAHADLRDSYHGSKYNHGCVMHRVLEFCPAVQVGIRSISEAEYVNAKRTKQLEKIHFANKLLPTKKILNQLSQDVYITIDVDVFDPSIVPATGTPEPGGLTWQQVLDILKAVCANKNVVGFDVVELSPRKGDIASDFTAAKLVYKLIGFVTTKS</sequence>
<dbReference type="InterPro" id="IPR020855">
    <property type="entry name" value="Ureohydrolase_Mn_BS"/>
</dbReference>
<dbReference type="PANTHER" id="PTHR11358:SF26">
    <property type="entry name" value="GUANIDINO ACID HYDROLASE, MITOCHONDRIAL"/>
    <property type="match status" value="1"/>
</dbReference>
<evidence type="ECO:0000256" key="4">
    <source>
        <dbReference type="PIRSR" id="PIRSR036979-1"/>
    </source>
</evidence>
<dbReference type="Proteomes" id="UP000177309">
    <property type="component" value="Unassembled WGS sequence"/>
</dbReference>
<dbReference type="CDD" id="cd11593">
    <property type="entry name" value="Agmatinase-like_2"/>
    <property type="match status" value="1"/>
</dbReference>
<evidence type="ECO:0000256" key="2">
    <source>
        <dbReference type="ARBA" id="ARBA00022723"/>
    </source>
</evidence>
<feature type="binding site" evidence="4">
    <location>
        <position position="101"/>
    </location>
    <ligand>
        <name>Mn(2+)</name>
        <dbReference type="ChEBI" id="CHEBI:29035"/>
        <label>1</label>
    </ligand>
</feature>
<feature type="binding site" evidence="4">
    <location>
        <position position="124"/>
    </location>
    <ligand>
        <name>Mn(2+)</name>
        <dbReference type="ChEBI" id="CHEBI:29035"/>
        <label>2</label>
    </ligand>
</feature>
<dbReference type="InterPro" id="IPR005925">
    <property type="entry name" value="Agmatinase-rel"/>
</dbReference>
<dbReference type="Pfam" id="PF00491">
    <property type="entry name" value="Arginase"/>
    <property type="match status" value="1"/>
</dbReference>
<dbReference type="AlphaFoldDB" id="A0A1F4TLI6"/>
<keyword evidence="2 4" id="KW-0479">Metal-binding</keyword>
<dbReference type="GO" id="GO:0033389">
    <property type="term" value="P:putrescine biosynthetic process from arginine, via agmatine"/>
    <property type="evidence" value="ECO:0007669"/>
    <property type="project" value="TreeGrafter"/>
</dbReference>
<keyword evidence="3 5" id="KW-0378">Hydrolase</keyword>
<keyword evidence="4" id="KW-0464">Manganese</keyword>
<evidence type="ECO:0000256" key="5">
    <source>
        <dbReference type="RuleBase" id="RU003684"/>
    </source>
</evidence>
<comment type="similarity">
    <text evidence="1">Belongs to the arginase family. Agmatinase subfamily.</text>
</comment>
<dbReference type="PIRSF" id="PIRSF036979">
    <property type="entry name" value="Arginase"/>
    <property type="match status" value="1"/>
</dbReference>
<feature type="binding site" evidence="4">
    <location>
        <position position="205"/>
    </location>
    <ligand>
        <name>Mn(2+)</name>
        <dbReference type="ChEBI" id="CHEBI:29035"/>
        <label>1</label>
    </ligand>
</feature>
<gene>
    <name evidence="6" type="ORF">A2462_02790</name>
</gene>
<dbReference type="GO" id="GO:0008783">
    <property type="term" value="F:agmatinase activity"/>
    <property type="evidence" value="ECO:0007669"/>
    <property type="project" value="TreeGrafter"/>
</dbReference>
<evidence type="ECO:0000313" key="7">
    <source>
        <dbReference type="Proteomes" id="UP000177309"/>
    </source>
</evidence>
<protein>
    <submittedName>
        <fullName evidence="6">Agmatinase</fullName>
    </submittedName>
</protein>
<evidence type="ECO:0000256" key="3">
    <source>
        <dbReference type="ARBA" id="ARBA00022801"/>
    </source>
</evidence>
<dbReference type="GO" id="GO:0046872">
    <property type="term" value="F:metal ion binding"/>
    <property type="evidence" value="ECO:0007669"/>
    <property type="project" value="UniProtKB-KW"/>
</dbReference>
<dbReference type="NCBIfam" id="TIGR01230">
    <property type="entry name" value="agmatinase"/>
    <property type="match status" value="1"/>
</dbReference>